<dbReference type="Proteomes" id="UP000277437">
    <property type="component" value="Chromosome"/>
</dbReference>
<dbReference type="EMBL" id="LR134334">
    <property type="protein sequence ID" value="VEF71907.1"/>
    <property type="molecule type" value="Genomic_DNA"/>
</dbReference>
<evidence type="ECO:0000313" key="3">
    <source>
        <dbReference type="EMBL" id="VEF71907.1"/>
    </source>
</evidence>
<protein>
    <submittedName>
        <fullName evidence="3">Sigma factor regulatory protein, FecR/PupR family</fullName>
    </submittedName>
</protein>
<dbReference type="InterPro" id="IPR006860">
    <property type="entry name" value="FecR"/>
</dbReference>
<dbReference type="PIRSF" id="PIRSF018266">
    <property type="entry name" value="FecR"/>
    <property type="match status" value="1"/>
</dbReference>
<proteinExistence type="predicted"/>
<dbReference type="Gene3D" id="2.60.120.1440">
    <property type="match status" value="1"/>
</dbReference>
<dbReference type="InterPro" id="IPR032623">
    <property type="entry name" value="FecR_N"/>
</dbReference>
<dbReference type="AlphaFoldDB" id="A0AAX3FN81"/>
<evidence type="ECO:0000259" key="1">
    <source>
        <dbReference type="Pfam" id="PF04773"/>
    </source>
</evidence>
<dbReference type="RefSeq" id="WP_124324300.1">
    <property type="nucleotide sequence ID" value="NZ_CP118137.1"/>
</dbReference>
<sequence>MSQQHLTEAEYDAITDAAAQWCMRLHAADCTAAERQAFEQWRDAHPLHAFEYEAMQEIWEVADHLPRPPTATVLPLPAPALAPRRSWRAYGMAAAISALALPLAAYSGWSLGWLPSSYEHFQADGSMRQVTLADGSQVELNLGTELTYSNYKDQRRVSLKKGEAFFKVSHDSAHPFVVKAASGEVRVTGTQFNVWMYEDQVRVILLEGSVLVNSDNSRPDGGFRLDPGMQARYRRGDYQPQISQTYANDSSLAWRQGKLVLDNLALGEALPLINRYLSKPVMLADSATGNIRVGGIYDITAVKSLVTTLPKVLPVYLTRNQDGNPVINSLPGTAPKS</sequence>
<dbReference type="GO" id="GO:0016989">
    <property type="term" value="F:sigma factor antagonist activity"/>
    <property type="evidence" value="ECO:0007669"/>
    <property type="project" value="TreeGrafter"/>
</dbReference>
<reference evidence="3 4" key="1">
    <citation type="submission" date="2018-12" db="EMBL/GenBank/DDBJ databases">
        <authorList>
            <consortium name="Pathogen Informatics"/>
        </authorList>
    </citation>
    <scope>NUCLEOTIDE SEQUENCE [LARGE SCALE GENOMIC DNA]</scope>
    <source>
        <strain evidence="3 4">NCTC7357</strain>
    </source>
</reference>
<feature type="domain" description="FecR N-terminal" evidence="2">
    <location>
        <begin position="16"/>
        <end position="57"/>
    </location>
</feature>
<dbReference type="PANTHER" id="PTHR30273">
    <property type="entry name" value="PERIPLASMIC SIGNAL SENSOR AND SIGMA FACTOR ACTIVATOR FECR-RELATED"/>
    <property type="match status" value="1"/>
</dbReference>
<dbReference type="Pfam" id="PF16220">
    <property type="entry name" value="DUF4880"/>
    <property type="match status" value="1"/>
</dbReference>
<dbReference type="InterPro" id="IPR012373">
    <property type="entry name" value="Ferrdict_sens_TM"/>
</dbReference>
<evidence type="ECO:0000313" key="4">
    <source>
        <dbReference type="Proteomes" id="UP000277437"/>
    </source>
</evidence>
<dbReference type="Pfam" id="PF04773">
    <property type="entry name" value="FecR"/>
    <property type="match status" value="1"/>
</dbReference>
<dbReference type="PANTHER" id="PTHR30273:SF2">
    <property type="entry name" value="PROTEIN FECR"/>
    <property type="match status" value="1"/>
</dbReference>
<evidence type="ECO:0000259" key="2">
    <source>
        <dbReference type="Pfam" id="PF16220"/>
    </source>
</evidence>
<feature type="domain" description="FecR protein" evidence="1">
    <location>
        <begin position="124"/>
        <end position="210"/>
    </location>
</feature>
<gene>
    <name evidence="3" type="ORF">NCTC7357_00140</name>
</gene>
<accession>A0AAX3FN81</accession>
<name>A0AAX3FN81_9PSED</name>
<organism evidence="3 4">
    <name type="scientific">Pseudomonas chlororaphis</name>
    <dbReference type="NCBI Taxonomy" id="587753"/>
    <lineage>
        <taxon>Bacteria</taxon>
        <taxon>Pseudomonadati</taxon>
        <taxon>Pseudomonadota</taxon>
        <taxon>Gammaproteobacteria</taxon>
        <taxon>Pseudomonadales</taxon>
        <taxon>Pseudomonadaceae</taxon>
        <taxon>Pseudomonas</taxon>
    </lineage>
</organism>